<dbReference type="PROSITE" id="PS00018">
    <property type="entry name" value="EF_HAND_1"/>
    <property type="match status" value="1"/>
</dbReference>
<dbReference type="Proteomes" id="UP001212498">
    <property type="component" value="Unassembled WGS sequence"/>
</dbReference>
<reference evidence="1 2" key="1">
    <citation type="submission" date="2022-11" db="EMBL/GenBank/DDBJ databases">
        <title>Nonomuraea corallina sp. nov., a new species of the genus Nonomuraea isolated from sea side sediment in Thai sea.</title>
        <authorList>
            <person name="Ngamcharungchit C."/>
            <person name="Matsumoto A."/>
            <person name="Suriyachadkun C."/>
            <person name="Panbangred W."/>
            <person name="Inahashi Y."/>
            <person name="Intra B."/>
        </authorList>
    </citation>
    <scope>NUCLEOTIDE SEQUENCE [LARGE SCALE GENOMIC DNA]</scope>
    <source>
        <strain evidence="1 2">DSM 43553</strain>
    </source>
</reference>
<evidence type="ECO:0000313" key="2">
    <source>
        <dbReference type="Proteomes" id="UP001212498"/>
    </source>
</evidence>
<gene>
    <name evidence="1" type="ORF">OUY24_23100</name>
</gene>
<evidence type="ECO:0000313" key="1">
    <source>
        <dbReference type="EMBL" id="MDA0643527.1"/>
    </source>
</evidence>
<proteinExistence type="predicted"/>
<keyword evidence="2" id="KW-1185">Reference proteome</keyword>
<name>A0ABT4T219_9ACTN</name>
<sequence>MSGFSGVKRAEFDLMAGKHTEAAGRLEALAQALHRELQGAGLDTAPAARLRELARRVTTQADDLRRRQNLAHELQRQRVSLGRSTPAGSFVEMPDRLDDAKALLDGTLAGRAASKVADGDDKALADLEKYASRTGDSEFVKAFLGAIGARGVTRMSGSLATMLRDAVTRGDSDRKNRLSTSGRNVLTTLSSILAKGTNRKNSSYQGDGFLADLVKEGRAQHGADGGKYLGYQALALIWRAHDGEPPYSKEFMEVVGRDVIVYEREQREDAWAASKDALGRAFGGAQVPIVDLAGSLGLGALLRWGVSAKDPITEKPSSMVESLFHAAKSSREASHALLDHTPPGWDESVLEYLLTTRWGASQYLDDYEPINGMLITATTGQDETSKKQASEMIRVLSHEVRDAFGKDAYGNLKIRDREAFDRYLPLNYPLARAIAANVDEISNLVLNHADFYGVAAKDMAHALVVATSDDKGFEVLARAQTEHMRAALATAVPPIGLNASNAERFGFTKAEVKRFDMNENGRVDRDDILHFLGDRAKAEARSFGFIMEIRRQALIAQGLDDNKADEALTSMVRDAIGLIPVPGAKHVGTLAAGAFGEIASKGYEMLAGLTYDELARHVAKQASEQVPSLDKAHQTLAENRLAVDRLAEQMLATASLSKGMLDGQDLENVTFTVGIPPRLKPFTEMNSQEYSSFLKWSRKAGGIESLYTGFRDTFRTTSDVNDYLNLKIPSESEGGQ</sequence>
<accession>A0ABT4T219</accession>
<organism evidence="1 2">
    <name type="scientific">Nonomuraea ferruginea</name>
    <dbReference type="NCBI Taxonomy" id="46174"/>
    <lineage>
        <taxon>Bacteria</taxon>
        <taxon>Bacillati</taxon>
        <taxon>Actinomycetota</taxon>
        <taxon>Actinomycetes</taxon>
        <taxon>Streptosporangiales</taxon>
        <taxon>Streptosporangiaceae</taxon>
        <taxon>Nonomuraea</taxon>
    </lineage>
</organism>
<protein>
    <recommendedName>
        <fullName evidence="3">EF-hand domain-containing protein</fullName>
    </recommendedName>
</protein>
<evidence type="ECO:0008006" key="3">
    <source>
        <dbReference type="Google" id="ProtNLM"/>
    </source>
</evidence>
<dbReference type="EMBL" id="JAPNUD010000069">
    <property type="protein sequence ID" value="MDA0643527.1"/>
    <property type="molecule type" value="Genomic_DNA"/>
</dbReference>
<comment type="caution">
    <text evidence="1">The sequence shown here is derived from an EMBL/GenBank/DDBJ whole genome shotgun (WGS) entry which is preliminary data.</text>
</comment>
<dbReference type="InterPro" id="IPR018247">
    <property type="entry name" value="EF_Hand_1_Ca_BS"/>
</dbReference>
<dbReference type="RefSeq" id="WP_271277775.1">
    <property type="nucleotide sequence ID" value="NZ_BAABFD010000014.1"/>
</dbReference>